<comment type="similarity">
    <text evidence="2 7">Belongs to the PRP38 family.</text>
</comment>
<dbReference type="AlphaFoldDB" id="A0AAD5XTU4"/>
<dbReference type="InterPro" id="IPR045347">
    <property type="entry name" value="HIND"/>
</dbReference>
<protein>
    <recommendedName>
        <fullName evidence="7">Pre-mRNA-splicing factor 38</fullName>
    </recommendedName>
</protein>
<evidence type="ECO:0000313" key="11">
    <source>
        <dbReference type="Proteomes" id="UP001212152"/>
    </source>
</evidence>
<reference evidence="10" key="1">
    <citation type="submission" date="2020-05" db="EMBL/GenBank/DDBJ databases">
        <title>Phylogenomic resolution of chytrid fungi.</title>
        <authorList>
            <person name="Stajich J.E."/>
            <person name="Amses K."/>
            <person name="Simmons R."/>
            <person name="Seto K."/>
            <person name="Myers J."/>
            <person name="Bonds A."/>
            <person name="Quandt C.A."/>
            <person name="Barry K."/>
            <person name="Liu P."/>
            <person name="Grigoriev I."/>
            <person name="Longcore J.E."/>
            <person name="James T.Y."/>
        </authorList>
    </citation>
    <scope>NUCLEOTIDE SEQUENCE</scope>
    <source>
        <strain evidence="10">JEL0379</strain>
    </source>
</reference>
<feature type="transmembrane region" description="Helical" evidence="9">
    <location>
        <begin position="265"/>
        <end position="285"/>
    </location>
</feature>
<feature type="region of interest" description="Disordered" evidence="8">
    <location>
        <begin position="412"/>
        <end position="461"/>
    </location>
</feature>
<proteinExistence type="inferred from homology"/>
<dbReference type="GO" id="GO:0000398">
    <property type="term" value="P:mRNA splicing, via spliceosome"/>
    <property type="evidence" value="ECO:0007669"/>
    <property type="project" value="UniProtKB-UniRule"/>
</dbReference>
<keyword evidence="9" id="KW-0812">Transmembrane</keyword>
<evidence type="ECO:0000256" key="2">
    <source>
        <dbReference type="ARBA" id="ARBA00006164"/>
    </source>
</evidence>
<keyword evidence="6 7" id="KW-0539">Nucleus</keyword>
<dbReference type="PANTHER" id="PTHR23142">
    <property type="entry name" value="PRE-MRNA-SPLICING FACTOR 38A-RELATED"/>
    <property type="match status" value="1"/>
</dbReference>
<comment type="caution">
    <text evidence="10">The sequence shown here is derived from an EMBL/GenBank/DDBJ whole genome shotgun (WGS) entry which is preliminary data.</text>
</comment>
<feature type="compositionally biased region" description="Basic and acidic residues" evidence="8">
    <location>
        <begin position="417"/>
        <end position="427"/>
    </location>
</feature>
<dbReference type="InterPro" id="IPR005037">
    <property type="entry name" value="PRP38"/>
</dbReference>
<keyword evidence="4 7" id="KW-0747">Spliceosome</keyword>
<name>A0AAD5XTU4_9FUNG</name>
<comment type="function">
    <text evidence="7">Required for pre-mRNA splicing.</text>
</comment>
<organism evidence="10 11">
    <name type="scientific">Geranomyces variabilis</name>
    <dbReference type="NCBI Taxonomy" id="109894"/>
    <lineage>
        <taxon>Eukaryota</taxon>
        <taxon>Fungi</taxon>
        <taxon>Fungi incertae sedis</taxon>
        <taxon>Chytridiomycota</taxon>
        <taxon>Chytridiomycota incertae sedis</taxon>
        <taxon>Chytridiomycetes</taxon>
        <taxon>Spizellomycetales</taxon>
        <taxon>Powellomycetaceae</taxon>
        <taxon>Geranomyces</taxon>
    </lineage>
</organism>
<sequence>MANRTVTEATNIHGTNPQFLIEKIIRTRIYDSLYWKESCFALTAETIIDKAVALQSIGGQYGNQKPTEFLCLALKMLQLQPEKEILRLYIQNEDYKYLRALGAFYLRLTGTAVEIYRYLEPLLLDFRKLRRRNISGDFELTYMDEFVDELLRSDRVCDTILPRITKRHILEETGELEPRVSPLEEDLMDEDEEGLKPTKGTAMATGGGGHGMNQAVGRRPEPVNRRHRARMATTAVRDLLPGLAIDVRGRGPHRKPVTAANQHTVLTAALVLLGVVATTTTVTTDGAMPAHGVETRLASVTIAVLHATVAVVVGIAIMIAITSETLTAAAATTGIEAAATDLALAPQTDILIGATGEAAGPAPAVAAAAAAVSAAIAVQMTEPTGHHPASACAAGMTVRDLMSSRKVDALFKKKTSDKKSSSSRADDGGSGAGGGGGAQESMSVEETNKMRAALGLKPLKM</sequence>
<evidence type="ECO:0000256" key="8">
    <source>
        <dbReference type="SAM" id="MobiDB-lite"/>
    </source>
</evidence>
<dbReference type="Pfam" id="PF03371">
    <property type="entry name" value="PRP38"/>
    <property type="match status" value="1"/>
</dbReference>
<evidence type="ECO:0000256" key="1">
    <source>
        <dbReference type="ARBA" id="ARBA00004123"/>
    </source>
</evidence>
<keyword evidence="3 7" id="KW-0507">mRNA processing</keyword>
<gene>
    <name evidence="10" type="ORF">HDU87_006760</name>
</gene>
<evidence type="ECO:0000256" key="5">
    <source>
        <dbReference type="ARBA" id="ARBA00023187"/>
    </source>
</evidence>
<keyword evidence="5 7" id="KW-0508">mRNA splicing</keyword>
<dbReference type="GO" id="GO:0046540">
    <property type="term" value="C:U4/U6 x U5 tri-snRNP complex"/>
    <property type="evidence" value="ECO:0007669"/>
    <property type="project" value="InterPro"/>
</dbReference>
<evidence type="ECO:0000256" key="4">
    <source>
        <dbReference type="ARBA" id="ARBA00022728"/>
    </source>
</evidence>
<feature type="region of interest" description="Disordered" evidence="8">
    <location>
        <begin position="193"/>
        <end position="224"/>
    </location>
</feature>
<feature type="compositionally biased region" description="Gly residues" evidence="8">
    <location>
        <begin position="428"/>
        <end position="438"/>
    </location>
</feature>
<feature type="transmembrane region" description="Helical" evidence="9">
    <location>
        <begin position="297"/>
        <end position="321"/>
    </location>
</feature>
<keyword evidence="9" id="KW-1133">Transmembrane helix</keyword>
<dbReference type="Pfam" id="PF19252">
    <property type="entry name" value="HIND"/>
    <property type="match status" value="1"/>
</dbReference>
<dbReference type="Proteomes" id="UP001212152">
    <property type="component" value="Unassembled WGS sequence"/>
</dbReference>
<dbReference type="GO" id="GO:0005681">
    <property type="term" value="C:spliceosomal complex"/>
    <property type="evidence" value="ECO:0007669"/>
    <property type="project" value="UniProtKB-KW"/>
</dbReference>
<evidence type="ECO:0000256" key="9">
    <source>
        <dbReference type="SAM" id="Phobius"/>
    </source>
</evidence>
<evidence type="ECO:0000256" key="6">
    <source>
        <dbReference type="ARBA" id="ARBA00023242"/>
    </source>
</evidence>
<dbReference type="EMBL" id="JADGJQ010000006">
    <property type="protein sequence ID" value="KAJ3183441.1"/>
    <property type="molecule type" value="Genomic_DNA"/>
</dbReference>
<comment type="subcellular location">
    <subcellularLocation>
        <location evidence="1 7">Nucleus</location>
    </subcellularLocation>
</comment>
<evidence type="ECO:0000313" key="10">
    <source>
        <dbReference type="EMBL" id="KAJ3183441.1"/>
    </source>
</evidence>
<evidence type="ECO:0000256" key="3">
    <source>
        <dbReference type="ARBA" id="ARBA00022664"/>
    </source>
</evidence>
<keyword evidence="9" id="KW-0472">Membrane</keyword>
<accession>A0AAD5XTU4</accession>
<evidence type="ECO:0000256" key="7">
    <source>
        <dbReference type="RuleBase" id="RU367025"/>
    </source>
</evidence>
<keyword evidence="11" id="KW-1185">Reference proteome</keyword>